<dbReference type="EMBL" id="ML996091">
    <property type="protein sequence ID" value="KAF2149201.1"/>
    <property type="molecule type" value="Genomic_DNA"/>
</dbReference>
<evidence type="ECO:0000256" key="6">
    <source>
        <dbReference type="ARBA" id="ARBA00022670"/>
    </source>
</evidence>
<dbReference type="FunFam" id="3.40.50.200:FF:000015">
    <property type="entry name" value="Tripeptidyl peptidase A"/>
    <property type="match status" value="1"/>
</dbReference>
<dbReference type="GO" id="GO:0005576">
    <property type="term" value="C:extracellular region"/>
    <property type="evidence" value="ECO:0007669"/>
    <property type="project" value="UniProtKB-SubCell"/>
</dbReference>
<dbReference type="InterPro" id="IPR015366">
    <property type="entry name" value="S53_propep"/>
</dbReference>
<dbReference type="SUPFAM" id="SSF52743">
    <property type="entry name" value="Subtilisin-like"/>
    <property type="match status" value="1"/>
</dbReference>
<evidence type="ECO:0000256" key="1">
    <source>
        <dbReference type="ARBA" id="ARBA00001910"/>
    </source>
</evidence>
<dbReference type="CDD" id="cd11377">
    <property type="entry name" value="Pro-peptidase_S53"/>
    <property type="match status" value="1"/>
</dbReference>
<evidence type="ECO:0000256" key="3">
    <source>
        <dbReference type="ARBA" id="ARBA00004239"/>
    </source>
</evidence>
<name>A0A9P4MIW9_9PEZI</name>
<dbReference type="Gene3D" id="3.40.50.200">
    <property type="entry name" value="Peptidase S8/S53 domain"/>
    <property type="match status" value="1"/>
</dbReference>
<feature type="domain" description="Peptidase S53" evidence="17">
    <location>
        <begin position="221"/>
        <end position="608"/>
    </location>
</feature>
<feature type="active site" description="Charge relay system" evidence="15">
    <location>
        <position position="521"/>
    </location>
</feature>
<comment type="caution">
    <text evidence="18">The sequence shown here is derived from an EMBL/GenBank/DDBJ whole genome shotgun (WGS) entry which is preliminary data.</text>
</comment>
<dbReference type="InterPro" id="IPR050819">
    <property type="entry name" value="Tripeptidyl-peptidase_I"/>
</dbReference>
<evidence type="ECO:0000256" key="10">
    <source>
        <dbReference type="ARBA" id="ARBA00022825"/>
    </source>
</evidence>
<evidence type="ECO:0000256" key="7">
    <source>
        <dbReference type="ARBA" id="ARBA00022723"/>
    </source>
</evidence>
<dbReference type="CDD" id="cd04056">
    <property type="entry name" value="Peptidases_S53"/>
    <property type="match status" value="1"/>
</dbReference>
<evidence type="ECO:0000256" key="16">
    <source>
        <dbReference type="SAM" id="SignalP"/>
    </source>
</evidence>
<dbReference type="InterPro" id="IPR030400">
    <property type="entry name" value="Sedolisin_dom"/>
</dbReference>
<keyword evidence="19" id="KW-1185">Reference proteome</keyword>
<keyword evidence="12" id="KW-0843">Virulence</keyword>
<dbReference type="Pfam" id="PF09286">
    <property type="entry name" value="Pro-kuma_activ"/>
    <property type="match status" value="1"/>
</dbReference>
<keyword evidence="8 16" id="KW-0732">Signal</keyword>
<keyword evidence="13" id="KW-0865">Zymogen</keyword>
<dbReference type="PROSITE" id="PS00138">
    <property type="entry name" value="SUBTILASE_SER"/>
    <property type="match status" value="1"/>
</dbReference>
<dbReference type="PANTHER" id="PTHR14218">
    <property type="entry name" value="PROTEASE S8 TRIPEPTIDYL PEPTIDASE I CLN2"/>
    <property type="match status" value="1"/>
</dbReference>
<evidence type="ECO:0000256" key="12">
    <source>
        <dbReference type="ARBA" id="ARBA00023026"/>
    </source>
</evidence>
<comment type="cofactor">
    <cofactor evidence="15">
        <name>Ca(2+)</name>
        <dbReference type="ChEBI" id="CHEBI:29108"/>
    </cofactor>
    <text evidence="15">Binds 1 Ca(2+) ion per subunit.</text>
</comment>
<evidence type="ECO:0000256" key="13">
    <source>
        <dbReference type="ARBA" id="ARBA00023145"/>
    </source>
</evidence>
<dbReference type="Proteomes" id="UP000799439">
    <property type="component" value="Unassembled WGS sequence"/>
</dbReference>
<feature type="binding site" evidence="15">
    <location>
        <position position="586"/>
    </location>
    <ligand>
        <name>Ca(2+)</name>
        <dbReference type="ChEBI" id="CHEBI:29108"/>
    </ligand>
</feature>
<gene>
    <name evidence="18" type="ORF">K461DRAFT_260505</name>
</gene>
<dbReference type="GO" id="GO:0004252">
    <property type="term" value="F:serine-type endopeptidase activity"/>
    <property type="evidence" value="ECO:0007669"/>
    <property type="project" value="UniProtKB-UniRule"/>
</dbReference>
<feature type="binding site" evidence="15">
    <location>
        <position position="563"/>
    </location>
    <ligand>
        <name>Ca(2+)</name>
        <dbReference type="ChEBI" id="CHEBI:29108"/>
    </ligand>
</feature>
<feature type="active site" description="Charge relay system" evidence="15">
    <location>
        <position position="305"/>
    </location>
</feature>
<comment type="catalytic activity">
    <reaction evidence="1">
        <text>Release of an N-terminal tripeptide from a polypeptide.</text>
        <dbReference type="EC" id="3.4.14.10"/>
    </reaction>
</comment>
<dbReference type="GO" id="GO:0006508">
    <property type="term" value="P:proteolysis"/>
    <property type="evidence" value="ECO:0007669"/>
    <property type="project" value="UniProtKB-KW"/>
</dbReference>
<keyword evidence="10 15" id="KW-0720">Serine protease</keyword>
<dbReference type="Pfam" id="PF00082">
    <property type="entry name" value="Peptidase_S8"/>
    <property type="match status" value="1"/>
</dbReference>
<dbReference type="InterPro" id="IPR036852">
    <property type="entry name" value="Peptidase_S8/S53_dom_sf"/>
</dbReference>
<evidence type="ECO:0000259" key="17">
    <source>
        <dbReference type="PROSITE" id="PS51695"/>
    </source>
</evidence>
<feature type="binding site" evidence="15">
    <location>
        <position position="564"/>
    </location>
    <ligand>
        <name>Ca(2+)</name>
        <dbReference type="ChEBI" id="CHEBI:29108"/>
    </ligand>
</feature>
<keyword evidence="5" id="KW-0964">Secreted</keyword>
<reference evidence="18" key="1">
    <citation type="journal article" date="2020" name="Stud. Mycol.">
        <title>101 Dothideomycetes genomes: a test case for predicting lifestyles and emergence of pathogens.</title>
        <authorList>
            <person name="Haridas S."/>
            <person name="Albert R."/>
            <person name="Binder M."/>
            <person name="Bloem J."/>
            <person name="Labutti K."/>
            <person name="Salamov A."/>
            <person name="Andreopoulos B."/>
            <person name="Baker S."/>
            <person name="Barry K."/>
            <person name="Bills G."/>
            <person name="Bluhm B."/>
            <person name="Cannon C."/>
            <person name="Castanera R."/>
            <person name="Culley D."/>
            <person name="Daum C."/>
            <person name="Ezra D."/>
            <person name="Gonzalez J."/>
            <person name="Henrissat B."/>
            <person name="Kuo A."/>
            <person name="Liang C."/>
            <person name="Lipzen A."/>
            <person name="Lutzoni F."/>
            <person name="Magnuson J."/>
            <person name="Mondo S."/>
            <person name="Nolan M."/>
            <person name="Ohm R."/>
            <person name="Pangilinan J."/>
            <person name="Park H.-J."/>
            <person name="Ramirez L."/>
            <person name="Alfaro M."/>
            <person name="Sun H."/>
            <person name="Tritt A."/>
            <person name="Yoshinaga Y."/>
            <person name="Zwiers L.-H."/>
            <person name="Turgeon B."/>
            <person name="Goodwin S."/>
            <person name="Spatafora J."/>
            <person name="Crous P."/>
            <person name="Grigoriev I."/>
        </authorList>
    </citation>
    <scope>NUCLEOTIDE SEQUENCE</scope>
    <source>
        <strain evidence="18">CBS 260.36</strain>
    </source>
</reference>
<comment type="function">
    <text evidence="2">Secreted tripeptidyl-peptidase which degrades proteins at acidic pHs and is involved in virulence.</text>
</comment>
<dbReference type="GO" id="GO:0008240">
    <property type="term" value="F:tripeptidyl-peptidase activity"/>
    <property type="evidence" value="ECO:0007669"/>
    <property type="project" value="UniProtKB-EC"/>
</dbReference>
<dbReference type="InterPro" id="IPR023828">
    <property type="entry name" value="Peptidase_S8_Ser-AS"/>
</dbReference>
<dbReference type="OrthoDB" id="409122at2759"/>
<evidence type="ECO:0000256" key="2">
    <source>
        <dbReference type="ARBA" id="ARBA00002451"/>
    </source>
</evidence>
<sequence>MYFSQALVLAIGAATQLATATPIKARSFAIKDSHNVPAKWTKMMDAPANHVIELRIGVKQGDFDGLEKHLYEVSDPTHKRYGQHLSSSDVHDLIRPSEDSLKLVQDWLQENAVEPTKLSYSAAKDWIIASLPVSQIERLLDTKYHVYGHEDGDMMVRTPEWSLPEYLHDHIDTIQPTNSFYRASPKGRNLKSVPKTADTGSTFHPVYLSNPTVANACNASGITPTCLRVLYGTYDYQVQAAGKNKVGLTDYLGESNNRSDTSIFLKQFRPEAAAAAESFRFISINNGTTAQTNRPKGTDEEGNLDVETILGIDWPTPLIAYTTGGSPPFKADNNTPTDTNEPYLAWVEYVLHTSDENIAQTISTSYDDDEQSVPPSFAKRVCNEFAQLGARGVSLFFASGDDGVGSNGSCISNDGSNKPYFLPEFPSTCPYITSVGATKGFSPEVVAFDARNGFASGGGFSDTFPRPKYQDKVVPAYVKSLNGEFSAYYNQEGRGYPDLAAQGVAFDVIYNGSLIHLDGTSAATPTAAAVFALVNDALIAAGRKPLGFLNPWLYNGGYKAFNDVTSGSAIGCAGLGSGLGFPAKQGWDAVTGWGTPNFKSILKSLGVEGKFDNCGAWTGYYA</sequence>
<protein>
    <recommendedName>
        <fullName evidence="4">tripeptidyl-peptidase II</fullName>
        <ecNumber evidence="4">3.4.14.10</ecNumber>
    </recommendedName>
</protein>
<evidence type="ECO:0000256" key="14">
    <source>
        <dbReference type="ARBA" id="ARBA00023180"/>
    </source>
</evidence>
<evidence type="ECO:0000256" key="4">
    <source>
        <dbReference type="ARBA" id="ARBA00012462"/>
    </source>
</evidence>
<evidence type="ECO:0000256" key="11">
    <source>
        <dbReference type="ARBA" id="ARBA00022837"/>
    </source>
</evidence>
<feature type="active site" description="Charge relay system" evidence="15">
    <location>
        <position position="301"/>
    </location>
</feature>
<keyword evidence="9 15" id="KW-0378">Hydrolase</keyword>
<organism evidence="18 19">
    <name type="scientific">Myriangium duriaei CBS 260.36</name>
    <dbReference type="NCBI Taxonomy" id="1168546"/>
    <lineage>
        <taxon>Eukaryota</taxon>
        <taxon>Fungi</taxon>
        <taxon>Dikarya</taxon>
        <taxon>Ascomycota</taxon>
        <taxon>Pezizomycotina</taxon>
        <taxon>Dothideomycetes</taxon>
        <taxon>Dothideomycetidae</taxon>
        <taxon>Myriangiales</taxon>
        <taxon>Myriangiaceae</taxon>
        <taxon>Myriangium</taxon>
    </lineage>
</organism>
<feature type="binding site" evidence="15">
    <location>
        <position position="588"/>
    </location>
    <ligand>
        <name>Ca(2+)</name>
        <dbReference type="ChEBI" id="CHEBI:29108"/>
    </ligand>
</feature>
<dbReference type="EC" id="3.4.14.10" evidence="4"/>
<feature type="chain" id="PRO_5040232589" description="tripeptidyl-peptidase II" evidence="16">
    <location>
        <begin position="21"/>
        <end position="622"/>
    </location>
</feature>
<feature type="signal peptide" evidence="16">
    <location>
        <begin position="1"/>
        <end position="20"/>
    </location>
</feature>
<evidence type="ECO:0000256" key="8">
    <source>
        <dbReference type="ARBA" id="ARBA00022729"/>
    </source>
</evidence>
<evidence type="ECO:0000313" key="18">
    <source>
        <dbReference type="EMBL" id="KAF2149201.1"/>
    </source>
</evidence>
<keyword evidence="6 15" id="KW-0645">Protease</keyword>
<keyword evidence="11 15" id="KW-0106">Calcium</keyword>
<accession>A0A9P4MIW9</accession>
<keyword evidence="7 15" id="KW-0479">Metal-binding</keyword>
<dbReference type="PROSITE" id="PS51695">
    <property type="entry name" value="SEDOLISIN"/>
    <property type="match status" value="1"/>
</dbReference>
<dbReference type="InterPro" id="IPR000209">
    <property type="entry name" value="Peptidase_S8/S53_dom"/>
</dbReference>
<dbReference type="AlphaFoldDB" id="A0A9P4MIW9"/>
<dbReference type="SMART" id="SM00944">
    <property type="entry name" value="Pro-kuma_activ"/>
    <property type="match status" value="1"/>
</dbReference>
<evidence type="ECO:0000256" key="15">
    <source>
        <dbReference type="PROSITE-ProRule" id="PRU01032"/>
    </source>
</evidence>
<evidence type="ECO:0000313" key="19">
    <source>
        <dbReference type="Proteomes" id="UP000799439"/>
    </source>
</evidence>
<dbReference type="SUPFAM" id="SSF54897">
    <property type="entry name" value="Protease propeptides/inhibitors"/>
    <property type="match status" value="1"/>
</dbReference>
<dbReference type="PANTHER" id="PTHR14218:SF39">
    <property type="entry name" value="PEPTIDASE S53 DOMAIN-CONTAINING PROTEIN"/>
    <property type="match status" value="1"/>
</dbReference>
<dbReference type="GO" id="GO:0046872">
    <property type="term" value="F:metal ion binding"/>
    <property type="evidence" value="ECO:0007669"/>
    <property type="project" value="UniProtKB-UniRule"/>
</dbReference>
<keyword evidence="14" id="KW-0325">Glycoprotein</keyword>
<evidence type="ECO:0000256" key="9">
    <source>
        <dbReference type="ARBA" id="ARBA00022801"/>
    </source>
</evidence>
<evidence type="ECO:0000256" key="5">
    <source>
        <dbReference type="ARBA" id="ARBA00022525"/>
    </source>
</evidence>
<proteinExistence type="predicted"/>
<comment type="subcellular location">
    <subcellularLocation>
        <location evidence="3">Secreted</location>
        <location evidence="3">Extracellular space</location>
    </subcellularLocation>
</comment>